<dbReference type="AlphaFoldDB" id="A0AAD3CQ08"/>
<feature type="signal peptide" evidence="5">
    <location>
        <begin position="1"/>
        <end position="25"/>
    </location>
</feature>
<comment type="similarity">
    <text evidence="1">Belongs to the sulfatase family.</text>
</comment>
<dbReference type="Gene3D" id="3.40.720.10">
    <property type="entry name" value="Alkaline Phosphatase, subunit A"/>
    <property type="match status" value="1"/>
</dbReference>
<gene>
    <name evidence="7" type="ORF">CTEN210_06542</name>
</gene>
<keyword evidence="8" id="KW-1185">Reference proteome</keyword>
<keyword evidence="2" id="KW-0479">Metal-binding</keyword>
<evidence type="ECO:0000313" key="8">
    <source>
        <dbReference type="Proteomes" id="UP001054902"/>
    </source>
</evidence>
<dbReference type="PROSITE" id="PS00523">
    <property type="entry name" value="SULFATASE_1"/>
    <property type="match status" value="1"/>
</dbReference>
<evidence type="ECO:0000256" key="5">
    <source>
        <dbReference type="SAM" id="SignalP"/>
    </source>
</evidence>
<keyword evidence="5" id="KW-0732">Signal</keyword>
<evidence type="ECO:0000256" key="3">
    <source>
        <dbReference type="ARBA" id="ARBA00022801"/>
    </source>
</evidence>
<evidence type="ECO:0000259" key="6">
    <source>
        <dbReference type="Pfam" id="PF00884"/>
    </source>
</evidence>
<organism evidence="7 8">
    <name type="scientific">Chaetoceros tenuissimus</name>
    <dbReference type="NCBI Taxonomy" id="426638"/>
    <lineage>
        <taxon>Eukaryota</taxon>
        <taxon>Sar</taxon>
        <taxon>Stramenopiles</taxon>
        <taxon>Ochrophyta</taxon>
        <taxon>Bacillariophyta</taxon>
        <taxon>Coscinodiscophyceae</taxon>
        <taxon>Chaetocerotophycidae</taxon>
        <taxon>Chaetocerotales</taxon>
        <taxon>Chaetocerotaceae</taxon>
        <taxon>Chaetoceros</taxon>
    </lineage>
</organism>
<feature type="domain" description="Sulfatase N-terminal" evidence="6">
    <location>
        <begin position="34"/>
        <end position="421"/>
    </location>
</feature>
<proteinExistence type="inferred from homology"/>
<comment type="caution">
    <text evidence="7">The sequence shown here is derived from an EMBL/GenBank/DDBJ whole genome shotgun (WGS) entry which is preliminary data.</text>
</comment>
<keyword evidence="4" id="KW-0106">Calcium</keyword>
<dbReference type="GO" id="GO:0046872">
    <property type="term" value="F:metal ion binding"/>
    <property type="evidence" value="ECO:0007669"/>
    <property type="project" value="UniProtKB-KW"/>
</dbReference>
<evidence type="ECO:0000256" key="2">
    <source>
        <dbReference type="ARBA" id="ARBA00022723"/>
    </source>
</evidence>
<dbReference type="SUPFAM" id="SSF53649">
    <property type="entry name" value="Alkaline phosphatase-like"/>
    <property type="match status" value="1"/>
</dbReference>
<dbReference type="GO" id="GO:0004065">
    <property type="term" value="F:arylsulfatase activity"/>
    <property type="evidence" value="ECO:0007669"/>
    <property type="project" value="TreeGrafter"/>
</dbReference>
<dbReference type="Proteomes" id="UP001054902">
    <property type="component" value="Unassembled WGS sequence"/>
</dbReference>
<feature type="chain" id="PRO_5042167143" evidence="5">
    <location>
        <begin position="26"/>
        <end position="699"/>
    </location>
</feature>
<evidence type="ECO:0000256" key="4">
    <source>
        <dbReference type="ARBA" id="ARBA00022837"/>
    </source>
</evidence>
<dbReference type="InterPro" id="IPR000917">
    <property type="entry name" value="Sulfatase_N"/>
</dbReference>
<dbReference type="PANTHER" id="PTHR42693">
    <property type="entry name" value="ARYLSULFATASE FAMILY MEMBER"/>
    <property type="match status" value="1"/>
</dbReference>
<name>A0AAD3CQ08_9STRA</name>
<dbReference type="Pfam" id="PF00884">
    <property type="entry name" value="Sulfatase"/>
    <property type="match status" value="1"/>
</dbReference>
<dbReference type="InterPro" id="IPR050738">
    <property type="entry name" value="Sulfatase"/>
</dbReference>
<dbReference type="InterPro" id="IPR017850">
    <property type="entry name" value="Alkaline_phosphatase_core_sf"/>
</dbReference>
<dbReference type="EMBL" id="BLLK01000038">
    <property type="protein sequence ID" value="GFH50066.1"/>
    <property type="molecule type" value="Genomic_DNA"/>
</dbReference>
<evidence type="ECO:0000313" key="7">
    <source>
        <dbReference type="EMBL" id="GFH50066.1"/>
    </source>
</evidence>
<dbReference type="PANTHER" id="PTHR42693:SF53">
    <property type="entry name" value="ENDO-4-O-SULFATASE"/>
    <property type="match status" value="1"/>
</dbReference>
<evidence type="ECO:0000256" key="1">
    <source>
        <dbReference type="ARBA" id="ARBA00008779"/>
    </source>
</evidence>
<sequence length="699" mass="79401">MRKQGTRLVIVTLLAQLTFLVATIASETVEKKKPNLVVIMTDEHNLRTISAYRDHYLTKFPKDVVDVWGENVFVHTPHIDSLANEGAMFTNYYTTLPTCTPSRASFLTGLFPFSTGAVKNDTPMSHNVKTWADYLQESSYQTAYLGKWHLDGTAKPGFYNDVFGSTKERSFGFQDNTYRYNRGHWKILKERNGKVDVYKSVKDANETDNLEQSYTTDFFVNKAIDYIEDKAHTDDPFAIFLSIADPHNPNEVRKPYSEKYKDMNFQMPRTTKKYFESDPSPPGFYGVRGKDYKAKNGIPIDTNIPFDQIEQHLNAYEQDVNFKDSMQAYFGMVKLIDDKIGDLLATMNSLGIENNTVVVFTSDHGDLSFEHGRTQKGEPYLTSAGIPLIIKYPGVVPEKKRIDTAYSIIDFAPTILGLLNISATSGDFHGVDGSQEILNSKAISPVRRKPIMMYHEDGRWISAVKGSFKLVVNNLNKSPTLFDIGKDPEELNNILSDKRVHKELGRLQNAIGRWVQEFNFTTKQNKNAFSYYLDKIPCEDSPDVLYLNGGNEESNRYFCKDQRSSICNFKMRRHCPSSCHDQCTDSPGRVIYDGQVNHCRELHSNCEDDFVRKFCPGTCAITTRNSASCYDDPLFKFPLVGGKKKKCAYIQKRKSKHRRKLCSNPSVAENCKQSCGHCAENMQTIDIVLEADGKLDISL</sequence>
<keyword evidence="3" id="KW-0378">Hydrolase</keyword>
<protein>
    <submittedName>
        <fullName evidence="7">Sulfatase</fullName>
    </submittedName>
</protein>
<dbReference type="InterPro" id="IPR024607">
    <property type="entry name" value="Sulfatase_CS"/>
</dbReference>
<reference evidence="7 8" key="1">
    <citation type="journal article" date="2021" name="Sci. Rep.">
        <title>The genome of the diatom Chaetoceros tenuissimus carries an ancient integrated fragment of an extant virus.</title>
        <authorList>
            <person name="Hongo Y."/>
            <person name="Kimura K."/>
            <person name="Takaki Y."/>
            <person name="Yoshida Y."/>
            <person name="Baba S."/>
            <person name="Kobayashi G."/>
            <person name="Nagasaki K."/>
            <person name="Hano T."/>
            <person name="Tomaru Y."/>
        </authorList>
    </citation>
    <scope>NUCLEOTIDE SEQUENCE [LARGE SCALE GENOMIC DNA]</scope>
    <source>
        <strain evidence="7 8">NIES-3715</strain>
    </source>
</reference>
<accession>A0AAD3CQ08</accession>